<accession>A0AAD8CQ56</accession>
<dbReference type="InterPro" id="IPR057953">
    <property type="entry name" value="SAPC2_N"/>
</dbReference>
<dbReference type="Pfam" id="PF11414">
    <property type="entry name" value="Suppressor_APC"/>
    <property type="match status" value="1"/>
</dbReference>
<feature type="compositionally biased region" description="Polar residues" evidence="2">
    <location>
        <begin position="120"/>
        <end position="131"/>
    </location>
</feature>
<sequence>MALIAPDRSSKLATASRIIENTRSTMQRKEAEFSTDGLPRAFLQSLRTLFDILDDSRRGYVHISEIESRWQGAETRELPGGVLECLRKVAPAHGCLSFERFVAGLRFSLLNPENKHQASLLKQHQQAPQQKTHPHPQHGSTANSSRANENSGNKVRPLGPSNSNGPNPHHTRPRHNEKPQPHTLYSSSLTAEHHNTIYPPDRKSAPPPVPGVRYASNGRSLERIPVLHEAGPYRTGKQQQRVRSTESLALESGQPSKSGVSMPRSQSETVTGLAAVRRPGRGRDEQRRHTITNGVDYGMLKRMKELEQEKDSLLQGLEMVEHAREWYHQQVQAVQERQKHMGKHSSSNDFFSEASQSRLTHLLPKLQDVNRCLGDLMSSSGQPCTSSPSAPNGLAPPAASNPQHATSSLANPHQAINVLKDQNRLLTKEVTDKSERITQLEQEKSALIKQLFEARAQSNHETSALDSTFI</sequence>
<name>A0AAD8CQ56_ACIOX</name>
<organism evidence="4 6">
    <name type="scientific">Acipenser oxyrinchus oxyrinchus</name>
    <dbReference type="NCBI Taxonomy" id="40147"/>
    <lineage>
        <taxon>Eukaryota</taxon>
        <taxon>Metazoa</taxon>
        <taxon>Chordata</taxon>
        <taxon>Craniata</taxon>
        <taxon>Vertebrata</taxon>
        <taxon>Euteleostomi</taxon>
        <taxon>Actinopterygii</taxon>
        <taxon>Chondrostei</taxon>
        <taxon>Acipenseriformes</taxon>
        <taxon>Acipenseridae</taxon>
        <taxon>Acipenser</taxon>
    </lineage>
</organism>
<evidence type="ECO:0000259" key="3">
    <source>
        <dbReference type="Pfam" id="PF25825"/>
    </source>
</evidence>
<feature type="compositionally biased region" description="Low complexity" evidence="2">
    <location>
        <begin position="159"/>
        <end position="168"/>
    </location>
</feature>
<dbReference type="PANTHER" id="PTHR14907:SF2">
    <property type="entry name" value="SUPPRESSOR APC DOMAIN-CONTAINING PROTEIN 2"/>
    <property type="match status" value="1"/>
</dbReference>
<dbReference type="EMBL" id="JAGXEW010000029">
    <property type="protein sequence ID" value="KAK1155800.1"/>
    <property type="molecule type" value="Genomic_DNA"/>
</dbReference>
<feature type="compositionally biased region" description="Basic and acidic residues" evidence="2">
    <location>
        <begin position="191"/>
        <end position="204"/>
    </location>
</feature>
<dbReference type="AlphaFoldDB" id="A0AAD8CQ56"/>
<feature type="coiled-coil region" evidence="1">
    <location>
        <begin position="423"/>
        <end position="457"/>
    </location>
</feature>
<evidence type="ECO:0000313" key="5">
    <source>
        <dbReference type="EMBL" id="KAK1155800.1"/>
    </source>
</evidence>
<feature type="region of interest" description="Disordered" evidence="2">
    <location>
        <begin position="116"/>
        <end position="290"/>
    </location>
</feature>
<feature type="compositionally biased region" description="Low complexity" evidence="2">
    <location>
        <begin position="378"/>
        <end position="389"/>
    </location>
</feature>
<feature type="region of interest" description="Disordered" evidence="2">
    <location>
        <begin position="378"/>
        <end position="408"/>
    </location>
</feature>
<keyword evidence="1" id="KW-0175">Coiled coil</keyword>
<evidence type="ECO:0000313" key="4">
    <source>
        <dbReference type="EMBL" id="KAK1155588.1"/>
    </source>
</evidence>
<feature type="compositionally biased region" description="Polar residues" evidence="2">
    <location>
        <begin position="236"/>
        <end position="270"/>
    </location>
</feature>
<gene>
    <name evidence="4" type="primary">Sapcd2</name>
    <name evidence="5" type="ORF">AOXY_G26637</name>
    <name evidence="4" type="ORF">AOXY_G26956</name>
</gene>
<feature type="compositionally biased region" description="Polar residues" evidence="2">
    <location>
        <begin position="138"/>
        <end position="153"/>
    </location>
</feature>
<evidence type="ECO:0000256" key="1">
    <source>
        <dbReference type="SAM" id="Coils"/>
    </source>
</evidence>
<dbReference type="Pfam" id="PF25825">
    <property type="entry name" value="SAPC2_N"/>
    <property type="match status" value="1"/>
</dbReference>
<evidence type="ECO:0000256" key="2">
    <source>
        <dbReference type="SAM" id="MobiDB-lite"/>
    </source>
</evidence>
<reference evidence="4" key="1">
    <citation type="submission" date="2022-02" db="EMBL/GenBank/DDBJ databases">
        <title>Atlantic sturgeon de novo genome assembly.</title>
        <authorList>
            <person name="Stock M."/>
            <person name="Klopp C."/>
            <person name="Guiguen Y."/>
            <person name="Cabau C."/>
            <person name="Parinello H."/>
            <person name="Santidrian Yebra-Pimentel E."/>
            <person name="Kuhl H."/>
            <person name="Dirks R.P."/>
            <person name="Guessner J."/>
            <person name="Wuertz S."/>
            <person name="Du K."/>
            <person name="Schartl M."/>
        </authorList>
    </citation>
    <scope>NUCLEOTIDE SEQUENCE</scope>
    <source>
        <strain evidence="4">STURGEONOMICS-FGT-2020</strain>
        <tissue evidence="4">Whole blood</tissue>
    </source>
</reference>
<dbReference type="Gene3D" id="1.10.287.450">
    <property type="entry name" value="Helix hairpin bin"/>
    <property type="match status" value="1"/>
</dbReference>
<dbReference type="PANTHER" id="PTHR14907">
    <property type="entry name" value="FI14130P"/>
    <property type="match status" value="1"/>
</dbReference>
<protein>
    <submittedName>
        <fullName evidence="4">Suppressor APC domain-containing protein 2</fullName>
    </submittedName>
</protein>
<evidence type="ECO:0000313" key="6">
    <source>
        <dbReference type="Proteomes" id="UP001230051"/>
    </source>
</evidence>
<dbReference type="InterPro" id="IPR026828">
    <property type="entry name" value="SAPC2_1/2"/>
</dbReference>
<proteinExistence type="predicted"/>
<feature type="domain" description="Suppressor APC" evidence="3">
    <location>
        <begin position="37"/>
        <end position="113"/>
    </location>
</feature>
<dbReference type="EMBL" id="JAGXEW010000030">
    <property type="protein sequence ID" value="KAK1155588.1"/>
    <property type="molecule type" value="Genomic_DNA"/>
</dbReference>
<keyword evidence="6" id="KW-1185">Reference proteome</keyword>
<dbReference type="Proteomes" id="UP001230051">
    <property type="component" value="Unassembled WGS sequence"/>
</dbReference>
<comment type="caution">
    <text evidence="4">The sequence shown here is derived from an EMBL/GenBank/DDBJ whole genome shotgun (WGS) entry which is preliminary data.</text>
</comment>